<dbReference type="AlphaFoldDB" id="A0A0F8ZZN9"/>
<accession>A0A0F8ZZN9</accession>
<organism evidence="1">
    <name type="scientific">marine sediment metagenome</name>
    <dbReference type="NCBI Taxonomy" id="412755"/>
    <lineage>
        <taxon>unclassified sequences</taxon>
        <taxon>metagenomes</taxon>
        <taxon>ecological metagenomes</taxon>
    </lineage>
</organism>
<comment type="caution">
    <text evidence="1">The sequence shown here is derived from an EMBL/GenBank/DDBJ whole genome shotgun (WGS) entry which is preliminary data.</text>
</comment>
<protein>
    <submittedName>
        <fullName evidence="1">Uncharacterized protein</fullName>
    </submittedName>
</protein>
<proteinExistence type="predicted"/>
<name>A0A0F8ZZN9_9ZZZZ</name>
<sequence>MKTTITYKDLMSLDPRPCYDPIEIGMPKSYSASIPEFINEYRNKVKRKLDIIWVVCHTDYMTDKDMRLFAVWCAREALKLVSNPDKRSVTACDVAEAYANGKAT</sequence>
<evidence type="ECO:0000313" key="1">
    <source>
        <dbReference type="EMBL" id="KKK99432.1"/>
    </source>
</evidence>
<dbReference type="EMBL" id="LAZR01045205">
    <property type="protein sequence ID" value="KKK99432.1"/>
    <property type="molecule type" value="Genomic_DNA"/>
</dbReference>
<gene>
    <name evidence="1" type="ORF">LCGC14_2632760</name>
</gene>
<reference evidence="1" key="1">
    <citation type="journal article" date="2015" name="Nature">
        <title>Complex archaea that bridge the gap between prokaryotes and eukaryotes.</title>
        <authorList>
            <person name="Spang A."/>
            <person name="Saw J.H."/>
            <person name="Jorgensen S.L."/>
            <person name="Zaremba-Niedzwiedzka K."/>
            <person name="Martijn J."/>
            <person name="Lind A.E."/>
            <person name="van Eijk R."/>
            <person name="Schleper C."/>
            <person name="Guy L."/>
            <person name="Ettema T.J."/>
        </authorList>
    </citation>
    <scope>NUCLEOTIDE SEQUENCE</scope>
</reference>
<feature type="non-terminal residue" evidence="1">
    <location>
        <position position="104"/>
    </location>
</feature>